<dbReference type="CDD" id="cd00180">
    <property type="entry name" value="PKc"/>
    <property type="match status" value="1"/>
</dbReference>
<keyword evidence="3" id="KW-1185">Reference proteome</keyword>
<dbReference type="SUPFAM" id="SSF56112">
    <property type="entry name" value="Protein kinase-like (PK-like)"/>
    <property type="match status" value="1"/>
</dbReference>
<dbReference type="InterPro" id="IPR000719">
    <property type="entry name" value="Prot_kinase_dom"/>
</dbReference>
<dbReference type="OrthoDB" id="248923at2759"/>
<dbReference type="GO" id="GO:0005524">
    <property type="term" value="F:ATP binding"/>
    <property type="evidence" value="ECO:0007669"/>
    <property type="project" value="InterPro"/>
</dbReference>
<dbReference type="Gene3D" id="1.10.510.10">
    <property type="entry name" value="Transferase(Phosphotransferase) domain 1"/>
    <property type="match status" value="1"/>
</dbReference>
<evidence type="ECO:0000313" key="2">
    <source>
        <dbReference type="EMBL" id="CAE7219407.1"/>
    </source>
</evidence>
<organism evidence="2 3">
    <name type="scientific">Symbiodinium natans</name>
    <dbReference type="NCBI Taxonomy" id="878477"/>
    <lineage>
        <taxon>Eukaryota</taxon>
        <taxon>Sar</taxon>
        <taxon>Alveolata</taxon>
        <taxon>Dinophyceae</taxon>
        <taxon>Suessiales</taxon>
        <taxon>Symbiodiniaceae</taxon>
        <taxon>Symbiodinium</taxon>
    </lineage>
</organism>
<evidence type="ECO:0000259" key="1">
    <source>
        <dbReference type="PROSITE" id="PS50011"/>
    </source>
</evidence>
<dbReference type="PANTHER" id="PTHR24359">
    <property type="entry name" value="SERINE/THREONINE-PROTEIN KINASE SBK1"/>
    <property type="match status" value="1"/>
</dbReference>
<dbReference type="InterPro" id="IPR008271">
    <property type="entry name" value="Ser/Thr_kinase_AS"/>
</dbReference>
<accession>A0A812JY29</accession>
<dbReference type="Proteomes" id="UP000604046">
    <property type="component" value="Unassembled WGS sequence"/>
</dbReference>
<reference evidence="2" key="1">
    <citation type="submission" date="2021-02" db="EMBL/GenBank/DDBJ databases">
        <authorList>
            <person name="Dougan E. K."/>
            <person name="Rhodes N."/>
            <person name="Thang M."/>
            <person name="Chan C."/>
        </authorList>
    </citation>
    <scope>NUCLEOTIDE SEQUENCE</scope>
</reference>
<name>A0A812JY29_9DINO</name>
<proteinExistence type="predicted"/>
<evidence type="ECO:0000313" key="3">
    <source>
        <dbReference type="Proteomes" id="UP000604046"/>
    </source>
</evidence>
<dbReference type="AlphaFoldDB" id="A0A812JY29"/>
<sequence>MPACDVLVIVPSGKSEDRKYTLYVRVGSEHETPLAVLVDKEEFYMDLMRSQTQREIIKTESAEYQELKVLEPVRGGGFGAVVVVQSRHKVTGHFSDAELALKLFRNQNINTHDPMRREVERAMSLDHQYIIKTLGSVNMYHENVLAGSFLFDKIDFAMLMERADTDLERYVLPQSSADGKDLTDEWLREAKRYMWQMAQAVKYLHGKDMVHRDLKPANVLLKKEGEASEAYCVKLADFGFMKPVGEVEPGIMRCGTPDFAAPEALYIRDGSFVNWEQADMFSLGQTFRALLGRRYSIDKSADQSRDKSDSSKWQWKLDPHGNPKQWPKLDLVLRVLLNRNEPGKRKNATWLCEPTRPEKFDLWSEAPSMS</sequence>
<dbReference type="PANTHER" id="PTHR24359:SF1">
    <property type="entry name" value="INHIBITOR OF NUCLEAR FACTOR KAPPA-B KINASE EPSILON SUBUNIT HOMOLOG 1-RELATED"/>
    <property type="match status" value="1"/>
</dbReference>
<dbReference type="PROSITE" id="PS00108">
    <property type="entry name" value="PROTEIN_KINASE_ST"/>
    <property type="match status" value="1"/>
</dbReference>
<dbReference type="InterPro" id="IPR011009">
    <property type="entry name" value="Kinase-like_dom_sf"/>
</dbReference>
<protein>
    <submittedName>
        <fullName evidence="2">SNF1 protein</fullName>
    </submittedName>
</protein>
<dbReference type="SMART" id="SM00220">
    <property type="entry name" value="S_TKc"/>
    <property type="match status" value="1"/>
</dbReference>
<gene>
    <name evidence="2" type="primary">SNF1</name>
    <name evidence="2" type="ORF">SNAT2548_LOCUS7952</name>
</gene>
<dbReference type="GO" id="GO:0004674">
    <property type="term" value="F:protein serine/threonine kinase activity"/>
    <property type="evidence" value="ECO:0007669"/>
    <property type="project" value="TreeGrafter"/>
</dbReference>
<dbReference type="PROSITE" id="PS50011">
    <property type="entry name" value="PROTEIN_KINASE_DOM"/>
    <property type="match status" value="1"/>
</dbReference>
<feature type="domain" description="Protein kinase" evidence="1">
    <location>
        <begin position="67"/>
        <end position="370"/>
    </location>
</feature>
<dbReference type="Pfam" id="PF00069">
    <property type="entry name" value="Pkinase"/>
    <property type="match status" value="1"/>
</dbReference>
<comment type="caution">
    <text evidence="2">The sequence shown here is derived from an EMBL/GenBank/DDBJ whole genome shotgun (WGS) entry which is preliminary data.</text>
</comment>
<dbReference type="EMBL" id="CAJNDS010000569">
    <property type="protein sequence ID" value="CAE7219407.1"/>
    <property type="molecule type" value="Genomic_DNA"/>
</dbReference>